<organism evidence="4 5">
    <name type="scientific">Cladophialophora chaetospira</name>
    <dbReference type="NCBI Taxonomy" id="386627"/>
    <lineage>
        <taxon>Eukaryota</taxon>
        <taxon>Fungi</taxon>
        <taxon>Dikarya</taxon>
        <taxon>Ascomycota</taxon>
        <taxon>Pezizomycotina</taxon>
        <taxon>Eurotiomycetes</taxon>
        <taxon>Chaetothyriomycetidae</taxon>
        <taxon>Chaetothyriales</taxon>
        <taxon>Herpotrichiellaceae</taxon>
        <taxon>Cladophialophora</taxon>
    </lineage>
</organism>
<proteinExistence type="inferred from homology"/>
<evidence type="ECO:0000256" key="2">
    <source>
        <dbReference type="ARBA" id="ARBA00022723"/>
    </source>
</evidence>
<dbReference type="FunFam" id="3.90.850.10:FF:000002">
    <property type="entry name" value="2-hydroxyhepta-2,4-diene-1,7-dioate isomerase"/>
    <property type="match status" value="1"/>
</dbReference>
<keyword evidence="2" id="KW-0479">Metal-binding</keyword>
<protein>
    <recommendedName>
        <fullName evidence="3">Fumarylacetoacetase-like C-terminal domain-containing protein</fullName>
    </recommendedName>
</protein>
<feature type="domain" description="Fumarylacetoacetase-like C-terminal" evidence="3">
    <location>
        <begin position="84"/>
        <end position="296"/>
    </location>
</feature>
<dbReference type="InterPro" id="IPR011234">
    <property type="entry name" value="Fumarylacetoacetase-like_C"/>
</dbReference>
<evidence type="ECO:0000313" key="5">
    <source>
        <dbReference type="Proteomes" id="UP001172673"/>
    </source>
</evidence>
<dbReference type="PANTHER" id="PTHR11820">
    <property type="entry name" value="ACYLPYRUVASE"/>
    <property type="match status" value="1"/>
</dbReference>
<dbReference type="PANTHER" id="PTHR11820:SF100">
    <property type="entry name" value="FUMARYLACETOACETATE HYDROLASE FAMILY PROTEIN (AFU_ORTHOLOGUE AFUA_4G01490)"/>
    <property type="match status" value="1"/>
</dbReference>
<reference evidence="4" key="1">
    <citation type="submission" date="2022-10" db="EMBL/GenBank/DDBJ databases">
        <title>Culturing micro-colonial fungi from biological soil crusts in the Mojave desert and describing Neophaeococcomyces mojavensis, and introducing the new genera and species Taxawa tesnikishii.</title>
        <authorList>
            <person name="Kurbessoian T."/>
            <person name="Stajich J.E."/>
        </authorList>
    </citation>
    <scope>NUCLEOTIDE SEQUENCE</scope>
    <source>
        <strain evidence="4">TK_41</strain>
    </source>
</reference>
<sequence>MTTTLKVPWARLIRFVSAEDDNIHYGDAVVPDEDFDIGLPENRSSLKAKIITGDPLTADCTISDRVVKVKKLLGPLTYRQIPSVQCIGGNYLSHLRELNIEPPRYPPMFAKTSGSIAGYGDDVEIPKFIQDEQVDYEGELAFIIAKDAKNVRREEALEYVLGYTSSDDVSARKWQMDPELVGTFPPPQVTYGKSFDGFAPLGPCIVSSDVIKNPNNLSLLTKVNGEVRQQSNTSELHFDVPAIIEFLSRGHTLHAGTVILTGTPGGVGFSSKPPKFLKHGDKVEIAFGKIGTLVHGIKYL</sequence>
<dbReference type="GO" id="GO:0046872">
    <property type="term" value="F:metal ion binding"/>
    <property type="evidence" value="ECO:0007669"/>
    <property type="project" value="UniProtKB-KW"/>
</dbReference>
<dbReference type="GO" id="GO:0050163">
    <property type="term" value="F:oxaloacetate tautomerase activity"/>
    <property type="evidence" value="ECO:0007669"/>
    <property type="project" value="UniProtKB-ARBA"/>
</dbReference>
<gene>
    <name evidence="4" type="ORF">H2200_009832</name>
</gene>
<comment type="caution">
    <text evidence="4">The sequence shown here is derived from an EMBL/GenBank/DDBJ whole genome shotgun (WGS) entry which is preliminary data.</text>
</comment>
<accession>A0AA38X3E8</accession>
<evidence type="ECO:0000256" key="1">
    <source>
        <dbReference type="ARBA" id="ARBA00010211"/>
    </source>
</evidence>
<evidence type="ECO:0000259" key="3">
    <source>
        <dbReference type="Pfam" id="PF01557"/>
    </source>
</evidence>
<keyword evidence="5" id="KW-1185">Reference proteome</keyword>
<dbReference type="Gene3D" id="3.90.850.10">
    <property type="entry name" value="Fumarylacetoacetase-like, C-terminal domain"/>
    <property type="match status" value="1"/>
</dbReference>
<dbReference type="AlphaFoldDB" id="A0AA38X3E8"/>
<dbReference type="Proteomes" id="UP001172673">
    <property type="component" value="Unassembled WGS sequence"/>
</dbReference>
<dbReference type="GO" id="GO:0006107">
    <property type="term" value="P:oxaloacetate metabolic process"/>
    <property type="evidence" value="ECO:0007669"/>
    <property type="project" value="UniProtKB-ARBA"/>
</dbReference>
<dbReference type="SUPFAM" id="SSF56529">
    <property type="entry name" value="FAH"/>
    <property type="match status" value="1"/>
</dbReference>
<dbReference type="EMBL" id="JAPDRK010000015">
    <property type="protein sequence ID" value="KAJ9605983.1"/>
    <property type="molecule type" value="Genomic_DNA"/>
</dbReference>
<dbReference type="Pfam" id="PF01557">
    <property type="entry name" value="FAA_hydrolase"/>
    <property type="match status" value="1"/>
</dbReference>
<name>A0AA38X3E8_9EURO</name>
<comment type="similarity">
    <text evidence="1">Belongs to the FAH family.</text>
</comment>
<dbReference type="InterPro" id="IPR036663">
    <property type="entry name" value="Fumarylacetoacetase_C_sf"/>
</dbReference>
<evidence type="ECO:0000313" key="4">
    <source>
        <dbReference type="EMBL" id="KAJ9605983.1"/>
    </source>
</evidence>